<dbReference type="SUPFAM" id="SSF53335">
    <property type="entry name" value="S-adenosyl-L-methionine-dependent methyltransferases"/>
    <property type="match status" value="1"/>
</dbReference>
<dbReference type="Gene3D" id="3.40.50.150">
    <property type="entry name" value="Vaccinia Virus protein VP39"/>
    <property type="match status" value="1"/>
</dbReference>
<dbReference type="PANTHER" id="PTHR31760:SF0">
    <property type="entry name" value="S-ADENOSYL-L-METHIONINE-DEPENDENT METHYLTRANSFERASES SUPERFAMILY PROTEIN"/>
    <property type="match status" value="1"/>
</dbReference>
<dbReference type="GO" id="GO:0070043">
    <property type="term" value="F:rRNA (guanine-N7-)-methyltransferase activity"/>
    <property type="evidence" value="ECO:0007669"/>
    <property type="project" value="UniProtKB-UniRule"/>
</dbReference>
<organism evidence="7 8">
    <name type="scientific">Rubellimicrobium rubrum</name>
    <dbReference type="NCBI Taxonomy" id="2585369"/>
    <lineage>
        <taxon>Bacteria</taxon>
        <taxon>Pseudomonadati</taxon>
        <taxon>Pseudomonadota</taxon>
        <taxon>Alphaproteobacteria</taxon>
        <taxon>Rhodobacterales</taxon>
        <taxon>Roseobacteraceae</taxon>
        <taxon>Rubellimicrobium</taxon>
    </lineage>
</organism>
<protein>
    <recommendedName>
        <fullName evidence="6">Ribosomal RNA small subunit methyltransferase G</fullName>
        <ecNumber evidence="6">2.1.1.170</ecNumber>
    </recommendedName>
    <alternativeName>
        <fullName evidence="6">16S rRNA 7-methylguanosine methyltransferase</fullName>
        <shortName evidence="6">16S rRNA m7G methyltransferase</shortName>
    </alternativeName>
</protein>
<proteinExistence type="inferred from homology"/>
<evidence type="ECO:0000256" key="6">
    <source>
        <dbReference type="HAMAP-Rule" id="MF_00074"/>
    </source>
</evidence>
<dbReference type="GO" id="GO:0005829">
    <property type="term" value="C:cytosol"/>
    <property type="evidence" value="ECO:0007669"/>
    <property type="project" value="TreeGrafter"/>
</dbReference>
<keyword evidence="5 6" id="KW-0949">S-adenosyl-L-methionine</keyword>
<comment type="caution">
    <text evidence="7">The sequence shown here is derived from an EMBL/GenBank/DDBJ whole genome shotgun (WGS) entry which is preliminary data.</text>
</comment>
<feature type="binding site" evidence="6">
    <location>
        <position position="138"/>
    </location>
    <ligand>
        <name>S-adenosyl-L-methionine</name>
        <dbReference type="ChEBI" id="CHEBI:59789"/>
    </ligand>
</feature>
<keyword evidence="8" id="KW-1185">Reference proteome</keyword>
<keyword evidence="4 6" id="KW-0808">Transferase</keyword>
<evidence type="ECO:0000256" key="1">
    <source>
        <dbReference type="ARBA" id="ARBA00022490"/>
    </source>
</evidence>
<sequence>MTTTRDLAGLDLSPVTLERLDALDSLVRRWTEKINLISPATVPDLWTRHILDSAQLWPLSPVGAKAWADLGAGGGFPGLVIAILATEAGSPKVTLIESDGRKCAFLRTAVRELGLSALILDQRVETAPPQAADVVSARALAPLATLLPFVARHLAPGGTALLPKGRDHAAELDAARTAGWRFEVEAVPSRTDPAARILRLTGLAHG</sequence>
<dbReference type="InterPro" id="IPR029063">
    <property type="entry name" value="SAM-dependent_MTases_sf"/>
</dbReference>
<keyword evidence="2 6" id="KW-0698">rRNA processing</keyword>
<dbReference type="Proteomes" id="UP000305887">
    <property type="component" value="Unassembled WGS sequence"/>
</dbReference>
<dbReference type="InterPro" id="IPR003682">
    <property type="entry name" value="rRNA_ssu_MeTfrase_G"/>
</dbReference>
<accession>A0A5C4MVQ5</accession>
<comment type="catalytic activity">
    <reaction evidence="6">
        <text>guanosine(527) in 16S rRNA + S-adenosyl-L-methionine = N(7)-methylguanosine(527) in 16S rRNA + S-adenosyl-L-homocysteine</text>
        <dbReference type="Rhea" id="RHEA:42732"/>
        <dbReference type="Rhea" id="RHEA-COMP:10209"/>
        <dbReference type="Rhea" id="RHEA-COMP:10210"/>
        <dbReference type="ChEBI" id="CHEBI:57856"/>
        <dbReference type="ChEBI" id="CHEBI:59789"/>
        <dbReference type="ChEBI" id="CHEBI:74269"/>
        <dbReference type="ChEBI" id="CHEBI:74480"/>
        <dbReference type="EC" id="2.1.1.170"/>
    </reaction>
</comment>
<dbReference type="OrthoDB" id="9808773at2"/>
<evidence type="ECO:0000313" key="8">
    <source>
        <dbReference type="Proteomes" id="UP000305887"/>
    </source>
</evidence>
<evidence type="ECO:0000256" key="3">
    <source>
        <dbReference type="ARBA" id="ARBA00022603"/>
    </source>
</evidence>
<feature type="binding site" evidence="6">
    <location>
        <begin position="124"/>
        <end position="125"/>
    </location>
    <ligand>
        <name>S-adenosyl-L-methionine</name>
        <dbReference type="ChEBI" id="CHEBI:59789"/>
    </ligand>
</feature>
<comment type="similarity">
    <text evidence="6">Belongs to the methyltransferase superfamily. RNA methyltransferase RsmG family.</text>
</comment>
<name>A0A5C4MVQ5_9RHOB</name>
<dbReference type="RefSeq" id="WP_139077855.1">
    <property type="nucleotide sequence ID" value="NZ_VDFU01000019.1"/>
</dbReference>
<dbReference type="PIRSF" id="PIRSF003078">
    <property type="entry name" value="GidB"/>
    <property type="match status" value="1"/>
</dbReference>
<dbReference type="EC" id="2.1.1.170" evidence="6"/>
<dbReference type="Pfam" id="PF02527">
    <property type="entry name" value="GidB"/>
    <property type="match status" value="1"/>
</dbReference>
<comment type="function">
    <text evidence="6">Specifically methylates the N7 position of guanine in position 527 of 16S rRNA.</text>
</comment>
<dbReference type="NCBIfam" id="TIGR00138">
    <property type="entry name" value="rsmG_gidB"/>
    <property type="match status" value="1"/>
</dbReference>
<evidence type="ECO:0000256" key="4">
    <source>
        <dbReference type="ARBA" id="ARBA00022679"/>
    </source>
</evidence>
<comment type="subcellular location">
    <subcellularLocation>
        <location evidence="6">Cytoplasm</location>
    </subcellularLocation>
</comment>
<evidence type="ECO:0000256" key="2">
    <source>
        <dbReference type="ARBA" id="ARBA00022552"/>
    </source>
</evidence>
<keyword evidence="3 6" id="KW-0489">Methyltransferase</keyword>
<dbReference type="EMBL" id="VDFU01000019">
    <property type="protein sequence ID" value="TNC48158.1"/>
    <property type="molecule type" value="Genomic_DNA"/>
</dbReference>
<dbReference type="HAMAP" id="MF_00074">
    <property type="entry name" value="16SrRNA_methyltr_G"/>
    <property type="match status" value="1"/>
</dbReference>
<keyword evidence="1 6" id="KW-0963">Cytoplasm</keyword>
<evidence type="ECO:0000313" key="7">
    <source>
        <dbReference type="EMBL" id="TNC48158.1"/>
    </source>
</evidence>
<comment type="caution">
    <text evidence="6">Lacks conserved residue(s) required for the propagation of feature annotation.</text>
</comment>
<dbReference type="AlphaFoldDB" id="A0A5C4MVQ5"/>
<feature type="binding site" evidence="6">
    <location>
        <position position="71"/>
    </location>
    <ligand>
        <name>S-adenosyl-L-methionine</name>
        <dbReference type="ChEBI" id="CHEBI:59789"/>
    </ligand>
</feature>
<dbReference type="PANTHER" id="PTHR31760">
    <property type="entry name" value="S-ADENOSYL-L-METHIONINE-DEPENDENT METHYLTRANSFERASES SUPERFAMILY PROTEIN"/>
    <property type="match status" value="1"/>
</dbReference>
<evidence type="ECO:0000256" key="5">
    <source>
        <dbReference type="ARBA" id="ARBA00022691"/>
    </source>
</evidence>
<gene>
    <name evidence="6 7" type="primary">rsmG</name>
    <name evidence="7" type="ORF">FHG66_14890</name>
</gene>
<feature type="binding site" evidence="6">
    <location>
        <position position="76"/>
    </location>
    <ligand>
        <name>S-adenosyl-L-methionine</name>
        <dbReference type="ChEBI" id="CHEBI:59789"/>
    </ligand>
</feature>
<reference evidence="7 8" key="1">
    <citation type="submission" date="2019-06" db="EMBL/GenBank/DDBJ databases">
        <title>YIM 131921 draft genome.</title>
        <authorList>
            <person name="Jiang L."/>
        </authorList>
    </citation>
    <scope>NUCLEOTIDE SEQUENCE [LARGE SCALE GENOMIC DNA]</scope>
    <source>
        <strain evidence="7 8">YIM 131921</strain>
    </source>
</reference>